<evidence type="ECO:0000313" key="3">
    <source>
        <dbReference type="Proteomes" id="UP000236161"/>
    </source>
</evidence>
<name>A0A2I0B6D5_9ASPA</name>
<dbReference type="AlphaFoldDB" id="A0A2I0B6D5"/>
<feature type="region of interest" description="Disordered" evidence="1">
    <location>
        <begin position="154"/>
        <end position="175"/>
    </location>
</feature>
<keyword evidence="3" id="KW-1185">Reference proteome</keyword>
<evidence type="ECO:0000313" key="2">
    <source>
        <dbReference type="EMBL" id="PKA63331.1"/>
    </source>
</evidence>
<protein>
    <submittedName>
        <fullName evidence="2">Uncharacterized protein</fullName>
    </submittedName>
</protein>
<sequence>MAQERKVKENGLQYLESEHQCHLAEKRLRLAMRSLEESSHREAELQKLLEGAFVQSDRIREEAVVEFRQFLEFKVFIKGALESSVNMFGSALLDWGLLSREDLEGLDMNKCILSRSRSYQCPFFNMSAERMGQMFAFVSNMKAVIPPPEAEMAGGAEGVLVPEEDPSSEGTWEDL</sequence>
<evidence type="ECO:0000256" key="1">
    <source>
        <dbReference type="SAM" id="MobiDB-lite"/>
    </source>
</evidence>
<gene>
    <name evidence="2" type="ORF">AXF42_Ash005226</name>
</gene>
<reference evidence="2 3" key="1">
    <citation type="journal article" date="2017" name="Nature">
        <title>The Apostasia genome and the evolution of orchids.</title>
        <authorList>
            <person name="Zhang G.Q."/>
            <person name="Liu K.W."/>
            <person name="Li Z."/>
            <person name="Lohaus R."/>
            <person name="Hsiao Y.Y."/>
            <person name="Niu S.C."/>
            <person name="Wang J.Y."/>
            <person name="Lin Y.C."/>
            <person name="Xu Q."/>
            <person name="Chen L.J."/>
            <person name="Yoshida K."/>
            <person name="Fujiwara S."/>
            <person name="Wang Z.W."/>
            <person name="Zhang Y.Q."/>
            <person name="Mitsuda N."/>
            <person name="Wang M."/>
            <person name="Liu G.H."/>
            <person name="Pecoraro L."/>
            <person name="Huang H.X."/>
            <person name="Xiao X.J."/>
            <person name="Lin M."/>
            <person name="Wu X.Y."/>
            <person name="Wu W.L."/>
            <person name="Chen Y.Y."/>
            <person name="Chang S.B."/>
            <person name="Sakamoto S."/>
            <person name="Ohme-Takagi M."/>
            <person name="Yagi M."/>
            <person name="Zeng S.J."/>
            <person name="Shen C.Y."/>
            <person name="Yeh C.M."/>
            <person name="Luo Y.B."/>
            <person name="Tsai W.C."/>
            <person name="Van de Peer Y."/>
            <person name="Liu Z.J."/>
        </authorList>
    </citation>
    <scope>NUCLEOTIDE SEQUENCE [LARGE SCALE GENOMIC DNA]</scope>
    <source>
        <strain evidence="3">cv. Shenzhen</strain>
        <tissue evidence="2">Stem</tissue>
    </source>
</reference>
<organism evidence="2 3">
    <name type="scientific">Apostasia shenzhenica</name>
    <dbReference type="NCBI Taxonomy" id="1088818"/>
    <lineage>
        <taxon>Eukaryota</taxon>
        <taxon>Viridiplantae</taxon>
        <taxon>Streptophyta</taxon>
        <taxon>Embryophyta</taxon>
        <taxon>Tracheophyta</taxon>
        <taxon>Spermatophyta</taxon>
        <taxon>Magnoliopsida</taxon>
        <taxon>Liliopsida</taxon>
        <taxon>Asparagales</taxon>
        <taxon>Orchidaceae</taxon>
        <taxon>Apostasioideae</taxon>
        <taxon>Apostasia</taxon>
    </lineage>
</organism>
<accession>A0A2I0B6D5</accession>
<dbReference type="EMBL" id="KZ451908">
    <property type="protein sequence ID" value="PKA63331.1"/>
    <property type="molecule type" value="Genomic_DNA"/>
</dbReference>
<proteinExistence type="predicted"/>
<feature type="compositionally biased region" description="Acidic residues" evidence="1">
    <location>
        <begin position="162"/>
        <end position="175"/>
    </location>
</feature>
<dbReference type="Proteomes" id="UP000236161">
    <property type="component" value="Unassembled WGS sequence"/>
</dbReference>